<dbReference type="AlphaFoldDB" id="A0A0G1HXF1"/>
<accession>A0A0G1HXF1</accession>
<dbReference type="EMBL" id="LCIH01000008">
    <property type="protein sequence ID" value="KKT51806.1"/>
    <property type="molecule type" value="Genomic_DNA"/>
</dbReference>
<evidence type="ECO:0000313" key="2">
    <source>
        <dbReference type="Proteomes" id="UP000034006"/>
    </source>
</evidence>
<name>A0A0G1HXF1_9BACT</name>
<proteinExistence type="predicted"/>
<comment type="caution">
    <text evidence="1">The sequence shown here is derived from an EMBL/GenBank/DDBJ whole genome shotgun (WGS) entry which is preliminary data.</text>
</comment>
<organism evidence="1 2">
    <name type="scientific">Candidatus Collierbacteria bacterium GW2011_GWB2_44_22</name>
    <dbReference type="NCBI Taxonomy" id="1618387"/>
    <lineage>
        <taxon>Bacteria</taxon>
        <taxon>Candidatus Collieribacteriota</taxon>
    </lineage>
</organism>
<gene>
    <name evidence="1" type="ORF">UW44_C0008G0128</name>
</gene>
<evidence type="ECO:0000313" key="1">
    <source>
        <dbReference type="EMBL" id="KKT51806.1"/>
    </source>
</evidence>
<reference evidence="1 2" key="1">
    <citation type="journal article" date="2015" name="Nature">
        <title>rRNA introns, odd ribosomes, and small enigmatic genomes across a large radiation of phyla.</title>
        <authorList>
            <person name="Brown C.T."/>
            <person name="Hug L.A."/>
            <person name="Thomas B.C."/>
            <person name="Sharon I."/>
            <person name="Castelle C.J."/>
            <person name="Singh A."/>
            <person name="Wilkins M.J."/>
            <person name="Williams K.H."/>
            <person name="Banfield J.F."/>
        </authorList>
    </citation>
    <scope>NUCLEOTIDE SEQUENCE [LARGE SCALE GENOMIC DNA]</scope>
</reference>
<sequence>MSRRIELGGAKPVTDFGEPGPEKLAAASYRGAIPHPDNKKDPSSVTTFRVFCIYLSYDDSLRILKEPPTEGVYL</sequence>
<dbReference type="Proteomes" id="UP000034006">
    <property type="component" value="Unassembled WGS sequence"/>
</dbReference>
<protein>
    <submittedName>
        <fullName evidence="1">Uncharacterized protein</fullName>
    </submittedName>
</protein>